<sequence length="49" mass="5040">MCSAVGKGSSGHTDAAFKASVIRFSLTAISLSTRAVIRLGIICEKGKLS</sequence>
<name>A0A7X2H0T0_9BACL</name>
<keyword evidence="2" id="KW-1185">Reference proteome</keyword>
<dbReference type="AlphaFoldDB" id="A0A7X2H0T0"/>
<organism evidence="1 2">
    <name type="scientific">Paenibacillus monticola</name>
    <dbReference type="NCBI Taxonomy" id="2666075"/>
    <lineage>
        <taxon>Bacteria</taxon>
        <taxon>Bacillati</taxon>
        <taxon>Bacillota</taxon>
        <taxon>Bacilli</taxon>
        <taxon>Bacillales</taxon>
        <taxon>Paenibacillaceae</taxon>
        <taxon>Paenibacillus</taxon>
    </lineage>
</organism>
<proteinExistence type="predicted"/>
<gene>
    <name evidence="1" type="ORF">GJB61_00445</name>
</gene>
<protein>
    <submittedName>
        <fullName evidence="1">Uncharacterized protein</fullName>
    </submittedName>
</protein>
<dbReference type="EMBL" id="WJXB01000001">
    <property type="protein sequence ID" value="MRN51476.1"/>
    <property type="molecule type" value="Genomic_DNA"/>
</dbReference>
<reference evidence="1 2" key="1">
    <citation type="submission" date="2019-11" db="EMBL/GenBank/DDBJ databases">
        <title>Paenibacillus monticola sp. nov., a novel PGPR strain isolated from mountain sample in China.</title>
        <authorList>
            <person name="Zhao Q."/>
            <person name="Li H.-P."/>
            <person name="Zhang J.-L."/>
        </authorList>
    </citation>
    <scope>NUCLEOTIDE SEQUENCE [LARGE SCALE GENOMIC DNA]</scope>
    <source>
        <strain evidence="1 2">LC-T2</strain>
    </source>
</reference>
<evidence type="ECO:0000313" key="2">
    <source>
        <dbReference type="Proteomes" id="UP000463051"/>
    </source>
</evidence>
<dbReference type="Proteomes" id="UP000463051">
    <property type="component" value="Unassembled WGS sequence"/>
</dbReference>
<dbReference type="RefSeq" id="WP_154116076.1">
    <property type="nucleotide sequence ID" value="NZ_WJXB01000001.1"/>
</dbReference>
<accession>A0A7X2H0T0</accession>
<comment type="caution">
    <text evidence="1">The sequence shown here is derived from an EMBL/GenBank/DDBJ whole genome shotgun (WGS) entry which is preliminary data.</text>
</comment>
<evidence type="ECO:0000313" key="1">
    <source>
        <dbReference type="EMBL" id="MRN51476.1"/>
    </source>
</evidence>